<evidence type="ECO:0000313" key="4">
    <source>
        <dbReference type="Proteomes" id="UP001300012"/>
    </source>
</evidence>
<evidence type="ECO:0000256" key="2">
    <source>
        <dbReference type="ARBA" id="ARBA00022649"/>
    </source>
</evidence>
<dbReference type="Pfam" id="PF05016">
    <property type="entry name" value="ParE_toxin"/>
    <property type="match status" value="1"/>
</dbReference>
<sequence>MEKRYNIEYLPIAEQDIIDIIQYIMLDNPTAAISMANIFDEAISVLELFPHSGSIPNDIRLQSLKYRMLIVEKYIVFYVFNNEFVEIRRILHGKRKYDFLL</sequence>
<gene>
    <name evidence="3" type="ORF">NV381_05425</name>
</gene>
<dbReference type="PANTHER" id="PTHR33755:SF6">
    <property type="entry name" value="PLASMID STABILIZATION SYSTEM PROTEIN"/>
    <property type="match status" value="1"/>
</dbReference>
<comment type="caution">
    <text evidence="3">The sequence shown here is derived from an EMBL/GenBank/DDBJ whole genome shotgun (WGS) entry which is preliminary data.</text>
</comment>
<dbReference type="EMBL" id="JANQBD010000003">
    <property type="protein sequence ID" value="MCR8630639.1"/>
    <property type="molecule type" value="Genomic_DNA"/>
</dbReference>
<dbReference type="InterPro" id="IPR035093">
    <property type="entry name" value="RelE/ParE_toxin_dom_sf"/>
</dbReference>
<accession>A0ABT1YBS0</accession>
<reference evidence="3 4" key="1">
    <citation type="submission" date="2022-08" db="EMBL/GenBank/DDBJ databases">
        <title>Paenibacillus endoradicis sp. nov., Paenibacillus radicibacter sp. nov and Paenibacillus pararadicis sp. nov., three cold-adapted plant growth-promoting bacteria isolated from root of Larix gmelinii in Great Khingan.</title>
        <authorList>
            <person name="Xue H."/>
        </authorList>
    </citation>
    <scope>NUCLEOTIDE SEQUENCE [LARGE SCALE GENOMIC DNA]</scope>
    <source>
        <strain evidence="3 4">N5-1-1-5</strain>
    </source>
</reference>
<dbReference type="PANTHER" id="PTHR33755">
    <property type="entry name" value="TOXIN PARE1-RELATED"/>
    <property type="match status" value="1"/>
</dbReference>
<organism evidence="3 4">
    <name type="scientific">Paenibacillus radicis</name>
    <name type="common">ex Xue et al. 2023</name>
    <dbReference type="NCBI Taxonomy" id="2972489"/>
    <lineage>
        <taxon>Bacteria</taxon>
        <taxon>Bacillati</taxon>
        <taxon>Bacillota</taxon>
        <taxon>Bacilli</taxon>
        <taxon>Bacillales</taxon>
        <taxon>Paenibacillaceae</taxon>
        <taxon>Paenibacillus</taxon>
    </lineage>
</organism>
<dbReference type="Gene3D" id="3.30.2310.20">
    <property type="entry name" value="RelE-like"/>
    <property type="match status" value="1"/>
</dbReference>
<keyword evidence="2" id="KW-1277">Toxin-antitoxin system</keyword>
<evidence type="ECO:0000313" key="3">
    <source>
        <dbReference type="EMBL" id="MCR8630639.1"/>
    </source>
</evidence>
<proteinExistence type="inferred from homology"/>
<dbReference type="InterPro" id="IPR007712">
    <property type="entry name" value="RelE/ParE_toxin"/>
</dbReference>
<dbReference type="RefSeq" id="WP_258212254.1">
    <property type="nucleotide sequence ID" value="NZ_JANQBD010000003.1"/>
</dbReference>
<comment type="similarity">
    <text evidence="1">Belongs to the RelE toxin family.</text>
</comment>
<evidence type="ECO:0000256" key="1">
    <source>
        <dbReference type="ARBA" id="ARBA00006226"/>
    </source>
</evidence>
<dbReference type="InterPro" id="IPR051803">
    <property type="entry name" value="TA_system_RelE-like_toxin"/>
</dbReference>
<protein>
    <submittedName>
        <fullName evidence="3">Type II toxin-antitoxin system RelE/ParE family toxin</fullName>
    </submittedName>
</protein>
<keyword evidence="4" id="KW-1185">Reference proteome</keyword>
<dbReference type="Proteomes" id="UP001300012">
    <property type="component" value="Unassembled WGS sequence"/>
</dbReference>
<name>A0ABT1YBS0_9BACL</name>